<feature type="coiled-coil region" evidence="1">
    <location>
        <begin position="81"/>
        <end position="108"/>
    </location>
</feature>
<evidence type="ECO:0000256" key="2">
    <source>
        <dbReference type="SAM" id="MobiDB-lite"/>
    </source>
</evidence>
<dbReference type="Pfam" id="PF06810">
    <property type="entry name" value="Phage_scaffold"/>
    <property type="match status" value="1"/>
</dbReference>
<reference evidence="3" key="1">
    <citation type="journal article" date="2021" name="Proc. Natl. Acad. Sci. U.S.A.">
        <title>A Catalog of Tens of Thousands of Viruses from Human Metagenomes Reveals Hidden Associations with Chronic Diseases.</title>
        <authorList>
            <person name="Tisza M.J."/>
            <person name="Buck C.B."/>
        </authorList>
    </citation>
    <scope>NUCLEOTIDE SEQUENCE</scope>
    <source>
        <strain evidence="3">CtN5F10</strain>
    </source>
</reference>
<sequence length="204" mass="22602">MEFLKEILGGALYAQVEQAMNAYNGNEANRDKQVKLANLSTGEYVGKGKYDALQAQLDGKDTELTTANNLIAELKKGTKDNEGLQGKITEYESQVATLQAELAKTRLDNAIQLALRDAKAVDPDYLAYKLREKYKPEELTLDENGKVKGMDEKLSGLKTQFPNQFETPGTKKIIENKLEDGEQGEAEPQNLEDALKLAYGPKND</sequence>
<organism evidence="3">
    <name type="scientific">Siphoviridae sp. ctN5F10</name>
    <dbReference type="NCBI Taxonomy" id="2825465"/>
    <lineage>
        <taxon>Viruses</taxon>
        <taxon>Duplodnaviria</taxon>
        <taxon>Heunggongvirae</taxon>
        <taxon>Uroviricota</taxon>
        <taxon>Caudoviricetes</taxon>
    </lineage>
</organism>
<evidence type="ECO:0000313" key="3">
    <source>
        <dbReference type="EMBL" id="DAF92990.1"/>
    </source>
</evidence>
<accession>A0A8S5UF34</accession>
<evidence type="ECO:0000256" key="1">
    <source>
        <dbReference type="SAM" id="Coils"/>
    </source>
</evidence>
<protein>
    <submittedName>
        <fullName evidence="3">Minor structural protein</fullName>
    </submittedName>
</protein>
<dbReference type="GO" id="GO:0019069">
    <property type="term" value="P:viral capsid assembly"/>
    <property type="evidence" value="ECO:0007669"/>
    <property type="project" value="InterPro"/>
</dbReference>
<proteinExistence type="predicted"/>
<feature type="region of interest" description="Disordered" evidence="2">
    <location>
        <begin position="178"/>
        <end position="204"/>
    </location>
</feature>
<name>A0A8S5UF34_9CAUD</name>
<keyword evidence="1" id="KW-0175">Coiled coil</keyword>
<dbReference type="InterPro" id="IPR009636">
    <property type="entry name" value="SCAF"/>
</dbReference>
<dbReference type="EMBL" id="BK016078">
    <property type="protein sequence ID" value="DAF92990.1"/>
    <property type="molecule type" value="Genomic_DNA"/>
</dbReference>